<name>A0A0P1ABV3_PLAHL</name>
<reference evidence="2" key="1">
    <citation type="submission" date="2014-09" db="EMBL/GenBank/DDBJ databases">
        <authorList>
            <person name="Sharma Rahul"/>
            <person name="Thines Marco"/>
        </authorList>
    </citation>
    <scope>NUCLEOTIDE SEQUENCE [LARGE SCALE GENOMIC DNA]</scope>
</reference>
<dbReference type="Proteomes" id="UP000054928">
    <property type="component" value="Unassembled WGS sequence"/>
</dbReference>
<proteinExistence type="predicted"/>
<evidence type="ECO:0000313" key="1">
    <source>
        <dbReference type="EMBL" id="CEG37890.1"/>
    </source>
</evidence>
<dbReference type="RefSeq" id="XP_036263053.1">
    <property type="nucleotide sequence ID" value="XM_036407343.1"/>
</dbReference>
<dbReference type="GeneID" id="59052913"/>
<organism evidence="1 2">
    <name type="scientific">Plasmopara halstedii</name>
    <name type="common">Downy mildew of sunflower</name>
    <dbReference type="NCBI Taxonomy" id="4781"/>
    <lineage>
        <taxon>Eukaryota</taxon>
        <taxon>Sar</taxon>
        <taxon>Stramenopiles</taxon>
        <taxon>Oomycota</taxon>
        <taxon>Peronosporomycetes</taxon>
        <taxon>Peronosporales</taxon>
        <taxon>Peronosporaceae</taxon>
        <taxon>Plasmopara</taxon>
    </lineage>
</organism>
<dbReference type="EMBL" id="CCYD01000291">
    <property type="protein sequence ID" value="CEG37890.1"/>
    <property type="molecule type" value="Genomic_DNA"/>
</dbReference>
<dbReference type="AlphaFoldDB" id="A0A0P1ABV3"/>
<protein>
    <submittedName>
        <fullName evidence="1">Uncharacterized protein</fullName>
    </submittedName>
</protein>
<sequence length="69" mass="7689">MGGLTYSNLCVFLSNQVQMRTNSYNEGLVISSQSFLSVAQTMALVDFHYKHLAHGRSTEKDCATHQHLA</sequence>
<accession>A0A0P1ABV3</accession>
<keyword evidence="2" id="KW-1185">Reference proteome</keyword>
<evidence type="ECO:0000313" key="2">
    <source>
        <dbReference type="Proteomes" id="UP000054928"/>
    </source>
</evidence>